<sequence length="1275" mass="133020">MYAFSGADSARSPLSPSFQRARRKLLSFVSAAAIAIALPAVPSLAQEAGKYFMADGTKTDDLDTAMQSWRDDPEFKGTWGFAAINAEAAFARGITGKGVTIGLLDSGTKVSHPEFKDKNIKVLSFTGTYADGTPFDIRGDDPKDGHGTKMAGLLGAARDHTGMMGLAYGAGLVIGSTGLDDSHDLEYATRPYEYFKLVQEGLVKSGVRIISNSWGQAPGVTGGLDYLNGFYSRAPKPSYLDAMADAANAGLIQVVAGYNERTANPAITPILPHYRPELEKNWIAVANLNAPEELGSSNKCGAAKYWCISAPGDGSKSTSLDDGYTSAGGTSSATPHASATLALLMQRFPGLGNDEIRQIMLTTATDIGDAGVDAKFGWGRIDIAKAMNGPAQFLSRFNANLGEGVSDTWSNDITQVALDQRRQEEQQEITDWATRKAALGLNDGIPANLVETLAGTLVNDVPEGKKLLKAAIAANIQEKYTAEKLQTALAAARANPAGSALLALYEKSHPGWASGWSTETDYTNFIASYTDDRAIAGVIAQPAAEGVKSEFASTETRTAYLATKTYDAGITKSGEGSLTLAGKNTWRGDTIVDGGQLAIAEGGSIISNTFVNDTGEFTVDGTAANATINKGGQFKVGETGTVGDMTFNGGWGIINGKGGNASVNGGSLTIGDGGTAGDLVLNGGMSAVYGMAGNATVNADGELGGKGGSVASLVVNRDGLVSPAGQFHTQEQDDGLVKSWPPHGTEIGVLTVTGDATFHPGSLLNIGIMWDASGADLLKVGGTATLLGGVVSVRLENNMAILSQKAIESFFLDNDYEILNAGKGVEGRFESVLPQYNYVTAELDYSDANKVTLGFGLTNAGRDEQDRLAREEALRLLKERVKNLVLIDATTKNQIAVGGAIKSLELDNRLLTTVLFSEIGSDSLNYDGLSGEVHATLAGMLSKDAGYVSDAAQNRLRAAFDGVAAKPQVTAAPLSFAPAQRANTSDAFASITPAPATTALWGEAYGSWAHADGDGNAAGYSRNIGGFVTGLDGMVADTWRMGVLAAYGNTSLDSGASHASVDSYSVGLYGGTAWDNLRLSLGTALTQNEIGTHRTAAFGDLVNRHSASYGAKTVQVFGELGYAVKTAYADFEPFAAASYVHLRSGGFQENGEISNLTGLAGTSDLTTTTLGLRVSHDFAYGDTISLTARGLLGWSHAFGDVTPEAKLAFAGGQPFAVEGLPVARDTGIVEAGFDFTLSPSKGEFGNSTTLGLTYKGQFSSQAHDNAVKADLTVRF</sequence>
<dbReference type="Proteomes" id="UP001061991">
    <property type="component" value="Chromosome"/>
</dbReference>
<name>A0ACD4D4M9_9HYPH</name>
<keyword evidence="2" id="KW-1185">Reference proteome</keyword>
<reference evidence="1" key="1">
    <citation type="submission" date="2022-09" db="EMBL/GenBank/DDBJ databases">
        <title>Interaction between co-microsymbionts with complementary sets of symbiotic genes in legume-rhizobium systems.</title>
        <authorList>
            <person name="Safronova V."/>
            <person name="Sazanova A."/>
            <person name="Afonin A."/>
            <person name="Chirak E."/>
        </authorList>
    </citation>
    <scope>NUCLEOTIDE SEQUENCE</scope>
    <source>
        <strain evidence="1">A18/3m</strain>
    </source>
</reference>
<evidence type="ECO:0000313" key="1">
    <source>
        <dbReference type="EMBL" id="UXN60810.1"/>
    </source>
</evidence>
<evidence type="ECO:0000313" key="2">
    <source>
        <dbReference type="Proteomes" id="UP001061991"/>
    </source>
</evidence>
<organism evidence="1 2">
    <name type="scientific">Phyllobacterium zundukense</name>
    <dbReference type="NCBI Taxonomy" id="1867719"/>
    <lineage>
        <taxon>Bacteria</taxon>
        <taxon>Pseudomonadati</taxon>
        <taxon>Pseudomonadota</taxon>
        <taxon>Alphaproteobacteria</taxon>
        <taxon>Hyphomicrobiales</taxon>
        <taxon>Phyllobacteriaceae</taxon>
        <taxon>Phyllobacterium</taxon>
    </lineage>
</organism>
<gene>
    <name evidence="1" type="ORF">N8E88_30825</name>
</gene>
<proteinExistence type="predicted"/>
<dbReference type="EMBL" id="CP104973">
    <property type="protein sequence ID" value="UXN60810.1"/>
    <property type="molecule type" value="Genomic_DNA"/>
</dbReference>
<accession>A0ACD4D4M9</accession>
<protein>
    <submittedName>
        <fullName evidence="1">Autotransporter domain-containing protein</fullName>
    </submittedName>
</protein>